<dbReference type="SUPFAM" id="SSF64182">
    <property type="entry name" value="DHH phosphoesterases"/>
    <property type="match status" value="1"/>
</dbReference>
<dbReference type="PANTHER" id="PTHR30255:SF2">
    <property type="entry name" value="SINGLE-STRANDED-DNA-SPECIFIC EXONUCLEASE RECJ"/>
    <property type="match status" value="1"/>
</dbReference>
<dbReference type="AlphaFoldDB" id="A0A347TPB3"/>
<sequence length="523" mass="58472">MQKVTKQILFELLLARHKDNPYAKLSDIPNPFLLKDIKIAVKRIKTAILNNETITIVGDYDVDGVVSTAIMIDFFNKVGYKVNHIIPNRFEHGYGLSPKIVKLIDSGLVITVDNGISAVQASKELMQKGIDLIITDHHTVGDTLPTALAIVNPKQDDCTFPFKEICGAQVAWYLCAAIKSELNLQINMADFLDLLCIAVIADIMPMTSLNYTIVRHGLKRLKQSNRASLKKLDEVLAKKFYVSDDIGFMIAPKINSAGRMDDASIALSFLLSKNEYEANDSLSLLDELNNYRKSLQEEISNKATQAINHEHNVIVVWGENWHEGVIGIVASKLSNTFKKPAFVFSVKNGIAKGSARANAKINLHTLITQCSSLLKGFGGHKNAAGLSLEEKNLQTFQEKINSLVIDIEQEDLHIEYECLGELDVSSVDLEFLSIIEKFEPYGLENKKPIFQISNAKVLKSEFIGKDKNHLKLLLSSNGNIFEALKFHYNKPINKEFIDIIVSINKNEFRGEVNAQFLIEDIVL</sequence>
<dbReference type="KEGG" id="amar:AMRN_2743"/>
<dbReference type="GO" id="GO:0006310">
    <property type="term" value="P:DNA recombination"/>
    <property type="evidence" value="ECO:0007669"/>
    <property type="project" value="InterPro"/>
</dbReference>
<keyword evidence="11" id="KW-1185">Reference proteome</keyword>
<evidence type="ECO:0000313" key="9">
    <source>
        <dbReference type="EMBL" id="AXX88441.1"/>
    </source>
</evidence>
<evidence type="ECO:0000256" key="4">
    <source>
        <dbReference type="ARBA" id="ARBA00022801"/>
    </source>
</evidence>
<dbReference type="InterPro" id="IPR038763">
    <property type="entry name" value="DHH_sf"/>
</dbReference>
<feature type="domain" description="DDH" evidence="6">
    <location>
        <begin position="54"/>
        <end position="198"/>
    </location>
</feature>
<dbReference type="Gene3D" id="3.90.1640.30">
    <property type="match status" value="1"/>
</dbReference>
<evidence type="ECO:0000256" key="5">
    <source>
        <dbReference type="ARBA" id="ARBA00022839"/>
    </source>
</evidence>
<keyword evidence="5 9" id="KW-0269">Exonuclease</keyword>
<gene>
    <name evidence="9" type="primary">recJ</name>
    <name evidence="9" type="ORF">AMRN_2743</name>
    <name evidence="10" type="ORF">CPH92_12230</name>
</gene>
<dbReference type="Pfam" id="PF01368">
    <property type="entry name" value="DHH"/>
    <property type="match status" value="1"/>
</dbReference>
<dbReference type="InterPro" id="IPR001667">
    <property type="entry name" value="DDH_dom"/>
</dbReference>
<reference evidence="11" key="1">
    <citation type="submission" date="2017-09" db="EMBL/GenBank/DDBJ databases">
        <title>Arcobacter canalis sp. nov., a new species isolated from a water canal contaminated with urban sewage.</title>
        <authorList>
            <person name="Perez-Cataluna A."/>
            <person name="Salas-Masso N."/>
            <person name="Figueras M.J."/>
        </authorList>
    </citation>
    <scope>NUCLEOTIDE SEQUENCE [LARGE SCALE GENOMIC DNA]</scope>
    <source>
        <strain evidence="11">CECT 7727</strain>
    </source>
</reference>
<dbReference type="InterPro" id="IPR041122">
    <property type="entry name" value="RecJ_OB"/>
</dbReference>
<name>A0A347TPB3_9BACT</name>
<evidence type="ECO:0000256" key="2">
    <source>
        <dbReference type="ARBA" id="ARBA00019841"/>
    </source>
</evidence>
<protein>
    <recommendedName>
        <fullName evidence="2">Single-stranded-DNA-specific exonuclease RecJ</fullName>
    </recommendedName>
</protein>
<evidence type="ECO:0000313" key="10">
    <source>
        <dbReference type="EMBL" id="PHO14381.1"/>
    </source>
</evidence>
<evidence type="ECO:0000313" key="11">
    <source>
        <dbReference type="Proteomes" id="UP000224740"/>
    </source>
</evidence>
<dbReference type="Proteomes" id="UP000224740">
    <property type="component" value="Unassembled WGS sequence"/>
</dbReference>
<evidence type="ECO:0000259" key="7">
    <source>
        <dbReference type="Pfam" id="PF02272"/>
    </source>
</evidence>
<feature type="domain" description="RecJ OB" evidence="8">
    <location>
        <begin position="420"/>
        <end position="520"/>
    </location>
</feature>
<feature type="domain" description="DHHA1" evidence="7">
    <location>
        <begin position="312"/>
        <end position="404"/>
    </location>
</feature>
<reference evidence="9 12" key="3">
    <citation type="submission" date="2018-08" db="EMBL/GenBank/DDBJ databases">
        <title>Complete genome of the Arcobacter marinus type strain JCM 15502.</title>
        <authorList>
            <person name="Miller W.G."/>
            <person name="Yee E."/>
            <person name="Huynh S."/>
            <person name="Parker C.T."/>
        </authorList>
    </citation>
    <scope>NUCLEOTIDE SEQUENCE [LARGE SCALE GENOMIC DNA]</scope>
    <source>
        <strain evidence="9 12">JCM 15502</strain>
    </source>
</reference>
<dbReference type="GO" id="GO:0003676">
    <property type="term" value="F:nucleic acid binding"/>
    <property type="evidence" value="ECO:0007669"/>
    <property type="project" value="InterPro"/>
</dbReference>
<dbReference type="InterPro" id="IPR004610">
    <property type="entry name" value="RecJ"/>
</dbReference>
<dbReference type="Pfam" id="PF02272">
    <property type="entry name" value="DHHA1"/>
    <property type="match status" value="1"/>
</dbReference>
<dbReference type="NCBIfam" id="TIGR00644">
    <property type="entry name" value="recJ"/>
    <property type="match status" value="1"/>
</dbReference>
<organism evidence="9 12">
    <name type="scientific">Malaciobacter marinus</name>
    <dbReference type="NCBI Taxonomy" id="505249"/>
    <lineage>
        <taxon>Bacteria</taxon>
        <taxon>Pseudomonadati</taxon>
        <taxon>Campylobacterota</taxon>
        <taxon>Epsilonproteobacteria</taxon>
        <taxon>Campylobacterales</taxon>
        <taxon>Arcobacteraceae</taxon>
        <taxon>Malaciobacter</taxon>
    </lineage>
</organism>
<dbReference type="GO" id="GO:0008409">
    <property type="term" value="F:5'-3' exonuclease activity"/>
    <property type="evidence" value="ECO:0007669"/>
    <property type="project" value="InterPro"/>
</dbReference>
<evidence type="ECO:0000256" key="1">
    <source>
        <dbReference type="ARBA" id="ARBA00005915"/>
    </source>
</evidence>
<keyword evidence="4" id="KW-0378">Hydrolase</keyword>
<dbReference type="EMBL" id="NXAO01000059">
    <property type="protein sequence ID" value="PHO14381.1"/>
    <property type="molecule type" value="Genomic_DNA"/>
</dbReference>
<reference evidence="10" key="2">
    <citation type="submission" date="2017-09" db="EMBL/GenBank/DDBJ databases">
        <authorList>
            <person name="Perez-Cataluna A."/>
            <person name="Figueras M.J."/>
            <person name="Salas-Masso N."/>
        </authorList>
    </citation>
    <scope>NUCLEOTIDE SEQUENCE</scope>
    <source>
        <strain evidence="10">CECT 7727</strain>
    </source>
</reference>
<dbReference type="Pfam" id="PF17768">
    <property type="entry name" value="RecJ_OB"/>
    <property type="match status" value="1"/>
</dbReference>
<dbReference type="EMBL" id="CP032101">
    <property type="protein sequence ID" value="AXX88441.1"/>
    <property type="molecule type" value="Genomic_DNA"/>
</dbReference>
<dbReference type="PANTHER" id="PTHR30255">
    <property type="entry name" value="SINGLE-STRANDED-DNA-SPECIFIC EXONUCLEASE RECJ"/>
    <property type="match status" value="1"/>
</dbReference>
<accession>A0A347TPB3</accession>
<evidence type="ECO:0000313" key="12">
    <source>
        <dbReference type="Proteomes" id="UP000264693"/>
    </source>
</evidence>
<dbReference type="GO" id="GO:0006281">
    <property type="term" value="P:DNA repair"/>
    <property type="evidence" value="ECO:0007669"/>
    <property type="project" value="InterPro"/>
</dbReference>
<proteinExistence type="inferred from homology"/>
<dbReference type="Proteomes" id="UP000264693">
    <property type="component" value="Chromosome"/>
</dbReference>
<evidence type="ECO:0000259" key="6">
    <source>
        <dbReference type="Pfam" id="PF01368"/>
    </source>
</evidence>
<dbReference type="InterPro" id="IPR051673">
    <property type="entry name" value="SSDNA_exonuclease_RecJ"/>
</dbReference>
<dbReference type="RefSeq" id="WP_099312224.1">
    <property type="nucleotide sequence ID" value="NZ_CP032101.1"/>
</dbReference>
<evidence type="ECO:0000259" key="8">
    <source>
        <dbReference type="Pfam" id="PF17768"/>
    </source>
</evidence>
<keyword evidence="3" id="KW-0540">Nuclease</keyword>
<comment type="similarity">
    <text evidence="1">Belongs to the RecJ family.</text>
</comment>
<dbReference type="Gene3D" id="3.10.310.30">
    <property type="match status" value="1"/>
</dbReference>
<dbReference type="InterPro" id="IPR003156">
    <property type="entry name" value="DHHA1_dom"/>
</dbReference>
<evidence type="ECO:0000256" key="3">
    <source>
        <dbReference type="ARBA" id="ARBA00022722"/>
    </source>
</evidence>